<evidence type="ECO:0000256" key="1">
    <source>
        <dbReference type="SAM" id="MobiDB-lite"/>
    </source>
</evidence>
<keyword evidence="3" id="KW-1185">Reference proteome</keyword>
<name>A0A084AYY2_STACB</name>
<dbReference type="AlphaFoldDB" id="A0A084AYY2"/>
<feature type="compositionally biased region" description="Basic and acidic residues" evidence="1">
    <location>
        <begin position="103"/>
        <end position="113"/>
    </location>
</feature>
<accession>A0A084AYY2</accession>
<sequence>MSSHDFSDTRSVLSVPPPYTELPSASEHHLGESPQYTSAQPERKEPRQPAAQPAPAAEASRSSPFSLLKDAVTGRRAAGAAQRKVDYYEKTYGFVPKNAMTEEEWRRAREAAPKIKKKTQWGSKMYMGPPPT</sequence>
<organism evidence="2 3">
    <name type="scientific">Stachybotrys chartarum (strain CBS 109288 / IBT 7711)</name>
    <name type="common">Toxic black mold</name>
    <name type="synonym">Stilbospora chartarum</name>
    <dbReference type="NCBI Taxonomy" id="1280523"/>
    <lineage>
        <taxon>Eukaryota</taxon>
        <taxon>Fungi</taxon>
        <taxon>Dikarya</taxon>
        <taxon>Ascomycota</taxon>
        <taxon>Pezizomycotina</taxon>
        <taxon>Sordariomycetes</taxon>
        <taxon>Hypocreomycetidae</taxon>
        <taxon>Hypocreales</taxon>
        <taxon>Stachybotryaceae</taxon>
        <taxon>Stachybotrys</taxon>
    </lineage>
</organism>
<evidence type="ECO:0000313" key="3">
    <source>
        <dbReference type="Proteomes" id="UP000028045"/>
    </source>
</evidence>
<protein>
    <submittedName>
        <fullName evidence="2">Uncharacterized protein</fullName>
    </submittedName>
</protein>
<evidence type="ECO:0000313" key="2">
    <source>
        <dbReference type="EMBL" id="KEY70511.1"/>
    </source>
</evidence>
<gene>
    <name evidence="2" type="ORF">S7711_10605</name>
</gene>
<reference evidence="2 3" key="1">
    <citation type="journal article" date="2014" name="BMC Genomics">
        <title>Comparative genome sequencing reveals chemotype-specific gene clusters in the toxigenic black mold Stachybotrys.</title>
        <authorList>
            <person name="Semeiks J."/>
            <person name="Borek D."/>
            <person name="Otwinowski Z."/>
            <person name="Grishin N.V."/>
        </authorList>
    </citation>
    <scope>NUCLEOTIDE SEQUENCE [LARGE SCALE GENOMIC DNA]</scope>
    <source>
        <strain evidence="3">CBS 109288 / IBT 7711</strain>
    </source>
</reference>
<feature type="region of interest" description="Disordered" evidence="1">
    <location>
        <begin position="1"/>
        <end position="81"/>
    </location>
</feature>
<dbReference type="Proteomes" id="UP000028045">
    <property type="component" value="Unassembled WGS sequence"/>
</dbReference>
<dbReference type="HOGENOM" id="CLU_1918447_0_0_1"/>
<feature type="region of interest" description="Disordered" evidence="1">
    <location>
        <begin position="103"/>
        <end position="132"/>
    </location>
</feature>
<dbReference type="EMBL" id="KL648432">
    <property type="protein sequence ID" value="KEY70511.1"/>
    <property type="molecule type" value="Genomic_DNA"/>
</dbReference>
<proteinExistence type="predicted"/>
<feature type="compositionally biased region" description="Low complexity" evidence="1">
    <location>
        <begin position="48"/>
        <end position="64"/>
    </location>
</feature>
<dbReference type="OrthoDB" id="5243597at2759"/>